<organism evidence="9 10">
    <name type="scientific">Sphingomonas lycopersici</name>
    <dbReference type="NCBI Taxonomy" id="2951807"/>
    <lineage>
        <taxon>Bacteria</taxon>
        <taxon>Pseudomonadati</taxon>
        <taxon>Pseudomonadota</taxon>
        <taxon>Alphaproteobacteria</taxon>
        <taxon>Sphingomonadales</taxon>
        <taxon>Sphingomonadaceae</taxon>
        <taxon>Sphingomonas</taxon>
    </lineage>
</organism>
<evidence type="ECO:0000313" key="9">
    <source>
        <dbReference type="EMBL" id="MCW6534570.1"/>
    </source>
</evidence>
<protein>
    <submittedName>
        <fullName evidence="9">Type II toxin-antitoxin system VapC family toxin</fullName>
    </submittedName>
</protein>
<accession>A0AA41Z5U9</accession>
<dbReference type="AlphaFoldDB" id="A0AA41Z5U9"/>
<gene>
    <name evidence="9" type="ORF">NEE01_07200</name>
</gene>
<feature type="domain" description="PIN" evidence="8">
    <location>
        <begin position="4"/>
        <end position="115"/>
    </location>
</feature>
<dbReference type="CDD" id="cd18736">
    <property type="entry name" value="PIN_CcVapC1-like"/>
    <property type="match status" value="1"/>
</dbReference>
<dbReference type="InterPro" id="IPR050556">
    <property type="entry name" value="Type_II_TA_system_RNase"/>
</dbReference>
<dbReference type="GO" id="GO:0046872">
    <property type="term" value="F:metal ion binding"/>
    <property type="evidence" value="ECO:0007669"/>
    <property type="project" value="UniProtKB-KW"/>
</dbReference>
<dbReference type="Gene3D" id="3.40.50.1010">
    <property type="entry name" value="5'-nuclease"/>
    <property type="match status" value="1"/>
</dbReference>
<comment type="cofactor">
    <cofactor evidence="1">
        <name>Mg(2+)</name>
        <dbReference type="ChEBI" id="CHEBI:18420"/>
    </cofactor>
</comment>
<keyword evidence="10" id="KW-1185">Reference proteome</keyword>
<name>A0AA41Z5U9_9SPHN</name>
<comment type="caution">
    <text evidence="9">The sequence shown here is derived from an EMBL/GenBank/DDBJ whole genome shotgun (WGS) entry which is preliminary data.</text>
</comment>
<dbReference type="PANTHER" id="PTHR33653">
    <property type="entry name" value="RIBONUCLEASE VAPC2"/>
    <property type="match status" value="1"/>
</dbReference>
<evidence type="ECO:0000256" key="3">
    <source>
        <dbReference type="ARBA" id="ARBA00022722"/>
    </source>
</evidence>
<dbReference type="PANTHER" id="PTHR33653:SF1">
    <property type="entry name" value="RIBONUCLEASE VAPC2"/>
    <property type="match status" value="1"/>
</dbReference>
<sequence length="124" mass="13583">MRFMLDANTLIGLLSGHPSSLIARAAQCSADDLVTSAIAFAEVALGTWQGKRPSIIVLDRLGDRIPILPFDHLAGKYYAQLPFRRGSYDRLIAAHALSLGLTLVTNNEQDFADIPNLSLENWMS</sequence>
<evidence type="ECO:0000256" key="7">
    <source>
        <dbReference type="ARBA" id="ARBA00038093"/>
    </source>
</evidence>
<dbReference type="GO" id="GO:0004518">
    <property type="term" value="F:nuclease activity"/>
    <property type="evidence" value="ECO:0007669"/>
    <property type="project" value="UniProtKB-KW"/>
</dbReference>
<evidence type="ECO:0000256" key="6">
    <source>
        <dbReference type="ARBA" id="ARBA00022842"/>
    </source>
</evidence>
<evidence type="ECO:0000256" key="1">
    <source>
        <dbReference type="ARBA" id="ARBA00001946"/>
    </source>
</evidence>
<keyword evidence="5" id="KW-0378">Hydrolase</keyword>
<dbReference type="SUPFAM" id="SSF88723">
    <property type="entry name" value="PIN domain-like"/>
    <property type="match status" value="1"/>
</dbReference>
<evidence type="ECO:0000313" key="10">
    <source>
        <dbReference type="Proteomes" id="UP001165565"/>
    </source>
</evidence>
<dbReference type="GO" id="GO:0016787">
    <property type="term" value="F:hydrolase activity"/>
    <property type="evidence" value="ECO:0007669"/>
    <property type="project" value="UniProtKB-KW"/>
</dbReference>
<evidence type="ECO:0000256" key="2">
    <source>
        <dbReference type="ARBA" id="ARBA00022649"/>
    </source>
</evidence>
<proteinExistence type="inferred from homology"/>
<keyword evidence="4" id="KW-0479">Metal-binding</keyword>
<dbReference type="InterPro" id="IPR002716">
    <property type="entry name" value="PIN_dom"/>
</dbReference>
<keyword evidence="3" id="KW-0540">Nuclease</keyword>
<evidence type="ECO:0000256" key="5">
    <source>
        <dbReference type="ARBA" id="ARBA00022801"/>
    </source>
</evidence>
<dbReference type="Proteomes" id="UP001165565">
    <property type="component" value="Unassembled WGS sequence"/>
</dbReference>
<evidence type="ECO:0000259" key="8">
    <source>
        <dbReference type="Pfam" id="PF01850"/>
    </source>
</evidence>
<evidence type="ECO:0000256" key="4">
    <source>
        <dbReference type="ARBA" id="ARBA00022723"/>
    </source>
</evidence>
<dbReference type="EMBL" id="JANFAV010000003">
    <property type="protein sequence ID" value="MCW6534570.1"/>
    <property type="molecule type" value="Genomic_DNA"/>
</dbReference>
<reference evidence="9" key="1">
    <citation type="submission" date="2022-06" db="EMBL/GenBank/DDBJ databases">
        <title>Sphingomonas sp. nov. isolated from rhizosphere soil of tomato.</title>
        <authorList>
            <person name="Dong H."/>
            <person name="Gao R."/>
        </authorList>
    </citation>
    <scope>NUCLEOTIDE SEQUENCE</scope>
    <source>
        <strain evidence="9">MMSM24</strain>
    </source>
</reference>
<dbReference type="InterPro" id="IPR029060">
    <property type="entry name" value="PIN-like_dom_sf"/>
</dbReference>
<keyword evidence="2" id="KW-1277">Toxin-antitoxin system</keyword>
<dbReference type="Pfam" id="PF01850">
    <property type="entry name" value="PIN"/>
    <property type="match status" value="1"/>
</dbReference>
<comment type="similarity">
    <text evidence="7">Belongs to the PINc/VapC protein family.</text>
</comment>
<keyword evidence="6" id="KW-0460">Magnesium</keyword>